<name>A0A6C0EQG0_9ZZZZ</name>
<sequence>MTGCDFCRSRRLPWSKHSIEACHEIAKKQCTYCKEFGHTNYSCPKSLLKKQKEEAWNKREEEKRARWEANEKVRKEEKAKQEVAKANSWAAKATKSIPSDVAAKIAEENRILAEQSEKKRAAEAAERKRIWENKHSMRMMTKYGLKKDFIMPDKLKIYPRYEFWYFEIEGTQDDKDRISEVAKKMRDDPTNRENFHAYLKEQYFVNWIYASEDTEDDCKYLRDLRYQKACDEEYAYYNQERLWVKEIEAERNEAKREKKDMYEGVKSGRISQKVYDDWRISKHQEELEREEEFHNEGLRIWKAEDQMALAEAQWKARKELKNKNCFVICNL</sequence>
<proteinExistence type="predicted"/>
<accession>A0A6C0EQG0</accession>
<organism evidence="1">
    <name type="scientific">viral metagenome</name>
    <dbReference type="NCBI Taxonomy" id="1070528"/>
    <lineage>
        <taxon>unclassified sequences</taxon>
        <taxon>metagenomes</taxon>
        <taxon>organismal metagenomes</taxon>
    </lineage>
</organism>
<dbReference type="EMBL" id="MN738916">
    <property type="protein sequence ID" value="QHT31228.1"/>
    <property type="molecule type" value="Genomic_DNA"/>
</dbReference>
<reference evidence="1" key="1">
    <citation type="journal article" date="2020" name="Nature">
        <title>Giant virus diversity and host interactions through global metagenomics.</title>
        <authorList>
            <person name="Schulz F."/>
            <person name="Roux S."/>
            <person name="Paez-Espino D."/>
            <person name="Jungbluth S."/>
            <person name="Walsh D.A."/>
            <person name="Denef V.J."/>
            <person name="McMahon K.D."/>
            <person name="Konstantinidis K.T."/>
            <person name="Eloe-Fadrosh E.A."/>
            <person name="Kyrpides N.C."/>
            <person name="Woyke T."/>
        </authorList>
    </citation>
    <scope>NUCLEOTIDE SEQUENCE</scope>
    <source>
        <strain evidence="1">GVMAG-M-3300009155-2</strain>
    </source>
</reference>
<evidence type="ECO:0000313" key="1">
    <source>
        <dbReference type="EMBL" id="QHT31228.1"/>
    </source>
</evidence>
<dbReference type="AlphaFoldDB" id="A0A6C0EQG0"/>
<evidence type="ECO:0008006" key="2">
    <source>
        <dbReference type="Google" id="ProtNLM"/>
    </source>
</evidence>
<protein>
    <recommendedName>
        <fullName evidence="2">CCHC-type domain-containing protein</fullName>
    </recommendedName>
</protein>